<evidence type="ECO:0000256" key="2">
    <source>
        <dbReference type="ARBA" id="ARBA00022840"/>
    </source>
</evidence>
<reference evidence="5" key="1">
    <citation type="submission" date="2016-05" db="EMBL/GenBank/DDBJ databases">
        <authorList>
            <person name="Baek K."/>
            <person name="Yang S.-J."/>
        </authorList>
    </citation>
    <scope>NUCLEOTIDE SEQUENCE [LARGE SCALE GENOMIC DNA]</scope>
    <source>
        <strain evidence="5">ST58-10</strain>
    </source>
</reference>
<dbReference type="GO" id="GO:0005524">
    <property type="term" value="F:ATP binding"/>
    <property type="evidence" value="ECO:0007669"/>
    <property type="project" value="UniProtKB-KW"/>
</dbReference>
<dbReference type="InterPro" id="IPR027417">
    <property type="entry name" value="P-loop_NTPase"/>
</dbReference>
<dbReference type="PROSITE" id="PS50893">
    <property type="entry name" value="ABC_TRANSPORTER_2"/>
    <property type="match status" value="1"/>
</dbReference>
<dbReference type="NCBIfam" id="TIGR03864">
    <property type="entry name" value="PQQ_ABC_ATP"/>
    <property type="match status" value="1"/>
</dbReference>
<feature type="domain" description="ABC transporter" evidence="3">
    <location>
        <begin position="3"/>
        <end position="233"/>
    </location>
</feature>
<dbReference type="AlphaFoldDB" id="A0A1A9EYF6"/>
<dbReference type="KEGG" id="mars:A8C75_10750"/>
<dbReference type="InterPro" id="IPR003593">
    <property type="entry name" value="AAA+_ATPase"/>
</dbReference>
<name>A0A1A9EYF6_9GAMM</name>
<keyword evidence="1" id="KW-0547">Nucleotide-binding</keyword>
<dbReference type="Pfam" id="PF00005">
    <property type="entry name" value="ABC_tran"/>
    <property type="match status" value="1"/>
</dbReference>
<dbReference type="OrthoDB" id="9775490at2"/>
<dbReference type="PANTHER" id="PTHR43582:SF5">
    <property type="entry name" value="ABC TRANSPORTER"/>
    <property type="match status" value="1"/>
</dbReference>
<proteinExistence type="predicted"/>
<keyword evidence="2 4" id="KW-0067">ATP-binding</keyword>
<dbReference type="Proteomes" id="UP000078070">
    <property type="component" value="Chromosome"/>
</dbReference>
<dbReference type="InterPro" id="IPR022467">
    <property type="entry name" value="ABC_transprt_ATP-bd_su_PQQ"/>
</dbReference>
<dbReference type="SUPFAM" id="SSF52540">
    <property type="entry name" value="P-loop containing nucleoside triphosphate hydrolases"/>
    <property type="match status" value="1"/>
</dbReference>
<sequence>MTIVVENLGFNYGARAALSNLSFELQPGSFNALLGPNGAGKSTLFGLLTRLLAPQQGDIRLFGLPIRQHAGAVMRRLGVVFQQGTLDLDLSVAQNLAYHGALQGLPRQQVQTRMRAELERLELGDRLHERVRNLNGGHRRRVEIARALLHRPAVLLLDEATVGLDTQTRAALNDYVRRLCQEDGLTVLWATHLIEEIDAEDRVLLLHQGKLRADNSAAGLCRSTRTISLTQAFAQLTDPQQQQARP</sequence>
<dbReference type="PANTHER" id="PTHR43582">
    <property type="entry name" value="LINEARMYCIN RESISTANCE ATP-BINDING PROTEIN LNRL"/>
    <property type="match status" value="1"/>
</dbReference>
<dbReference type="EMBL" id="CP015839">
    <property type="protein sequence ID" value="ANG62917.1"/>
    <property type="molecule type" value="Genomic_DNA"/>
</dbReference>
<reference evidence="4 5" key="2">
    <citation type="journal article" date="2018" name="Int. J. Syst. Evol. Microbiol.">
        <title>Marinobacterium aestuarii sp. nov., a benzene-degrading marine bacterium isolated from estuary sediment.</title>
        <authorList>
            <person name="Bae S.S."/>
            <person name="Jung J."/>
            <person name="Chung D."/>
            <person name="Baek K."/>
        </authorList>
    </citation>
    <scope>NUCLEOTIDE SEQUENCE [LARGE SCALE GENOMIC DNA]</scope>
    <source>
        <strain evidence="4 5">ST58-10</strain>
    </source>
</reference>
<organism evidence="4 5">
    <name type="scientific">Marinobacterium aestuarii</name>
    <dbReference type="NCBI Taxonomy" id="1821621"/>
    <lineage>
        <taxon>Bacteria</taxon>
        <taxon>Pseudomonadati</taxon>
        <taxon>Pseudomonadota</taxon>
        <taxon>Gammaproteobacteria</taxon>
        <taxon>Oceanospirillales</taxon>
        <taxon>Oceanospirillaceae</taxon>
        <taxon>Marinobacterium</taxon>
    </lineage>
</organism>
<protein>
    <submittedName>
        <fullName evidence="4">ABC transporter ATP-binding protein</fullName>
    </submittedName>
</protein>
<evidence type="ECO:0000313" key="5">
    <source>
        <dbReference type="Proteomes" id="UP000078070"/>
    </source>
</evidence>
<dbReference type="Gene3D" id="3.40.50.300">
    <property type="entry name" value="P-loop containing nucleotide triphosphate hydrolases"/>
    <property type="match status" value="1"/>
</dbReference>
<keyword evidence="5" id="KW-1185">Reference proteome</keyword>
<dbReference type="SMART" id="SM00382">
    <property type="entry name" value="AAA"/>
    <property type="match status" value="1"/>
</dbReference>
<dbReference type="GO" id="GO:0016887">
    <property type="term" value="F:ATP hydrolysis activity"/>
    <property type="evidence" value="ECO:0007669"/>
    <property type="project" value="InterPro"/>
</dbReference>
<evidence type="ECO:0000259" key="3">
    <source>
        <dbReference type="PROSITE" id="PS50893"/>
    </source>
</evidence>
<accession>A0A1A9EYF6</accession>
<evidence type="ECO:0000313" key="4">
    <source>
        <dbReference type="EMBL" id="ANG62917.1"/>
    </source>
</evidence>
<gene>
    <name evidence="4" type="ORF">A8C75_10750</name>
</gene>
<dbReference type="InterPro" id="IPR003439">
    <property type="entry name" value="ABC_transporter-like_ATP-bd"/>
</dbReference>
<dbReference type="STRING" id="1821621.A8C75_10750"/>
<evidence type="ECO:0000256" key="1">
    <source>
        <dbReference type="ARBA" id="ARBA00022741"/>
    </source>
</evidence>
<dbReference type="RefSeq" id="WP_067381881.1">
    <property type="nucleotide sequence ID" value="NZ_CP015839.1"/>
</dbReference>